<feature type="compositionally biased region" description="Polar residues" evidence="4">
    <location>
        <begin position="53"/>
        <end position="63"/>
    </location>
</feature>
<comment type="caution">
    <text evidence="6">The sequence shown here is derived from an EMBL/GenBank/DDBJ whole genome shotgun (WGS) entry which is preliminary data.</text>
</comment>
<dbReference type="GO" id="GO:0008263">
    <property type="term" value="F:pyrimidine-specific mismatch base pair DNA N-glycosylase activity"/>
    <property type="evidence" value="ECO:0007669"/>
    <property type="project" value="TreeGrafter"/>
</dbReference>
<dbReference type="PANTHER" id="PTHR12159:SF9">
    <property type="entry name" value="G_T MISMATCH-SPECIFIC THYMINE DNA GLYCOSYLASE"/>
    <property type="match status" value="1"/>
</dbReference>
<protein>
    <recommendedName>
        <fullName evidence="5">Uracil-DNA glycosylase-like domain-containing protein</fullName>
    </recommendedName>
</protein>
<feature type="domain" description="Uracil-DNA glycosylase-like" evidence="5">
    <location>
        <begin position="129"/>
        <end position="305"/>
    </location>
</feature>
<evidence type="ECO:0000256" key="3">
    <source>
        <dbReference type="ARBA" id="ARBA00023204"/>
    </source>
</evidence>
<evidence type="ECO:0000259" key="5">
    <source>
        <dbReference type="Pfam" id="PF03167"/>
    </source>
</evidence>
<dbReference type="AlphaFoldDB" id="A0A5M9K0Y3"/>
<accession>A0A5M9K0Y3</accession>
<evidence type="ECO:0000256" key="4">
    <source>
        <dbReference type="SAM" id="MobiDB-lite"/>
    </source>
</evidence>
<dbReference type="Pfam" id="PF03167">
    <property type="entry name" value="UDG"/>
    <property type="match status" value="1"/>
</dbReference>
<evidence type="ECO:0000256" key="1">
    <source>
        <dbReference type="ARBA" id="ARBA00022763"/>
    </source>
</evidence>
<dbReference type="EMBL" id="VICG01000002">
    <property type="protein sequence ID" value="KAA8575444.1"/>
    <property type="molecule type" value="Genomic_DNA"/>
</dbReference>
<feature type="region of interest" description="Disordered" evidence="4">
    <location>
        <begin position="53"/>
        <end position="113"/>
    </location>
</feature>
<keyword evidence="3" id="KW-0234">DNA repair</keyword>
<dbReference type="InterPro" id="IPR005122">
    <property type="entry name" value="Uracil-DNA_glycosylase-like"/>
</dbReference>
<evidence type="ECO:0000313" key="7">
    <source>
        <dbReference type="Proteomes" id="UP000322873"/>
    </source>
</evidence>
<dbReference type="GO" id="GO:0004844">
    <property type="term" value="F:uracil DNA N-glycosylase activity"/>
    <property type="evidence" value="ECO:0007669"/>
    <property type="project" value="TreeGrafter"/>
</dbReference>
<dbReference type="GO" id="GO:0006285">
    <property type="term" value="P:base-excision repair, AP site formation"/>
    <property type="evidence" value="ECO:0007669"/>
    <property type="project" value="InterPro"/>
</dbReference>
<keyword evidence="2" id="KW-0378">Hydrolase</keyword>
<keyword evidence="1" id="KW-0227">DNA damage</keyword>
<dbReference type="Gene3D" id="3.40.470.10">
    <property type="entry name" value="Uracil-DNA glycosylase-like domain"/>
    <property type="match status" value="1"/>
</dbReference>
<keyword evidence="7" id="KW-1185">Reference proteome</keyword>
<proteinExistence type="predicted"/>
<dbReference type="FunFam" id="3.40.470.10:FF:000010">
    <property type="entry name" value="G/U mismatch-specific DNA glycosylase"/>
    <property type="match status" value="1"/>
</dbReference>
<dbReference type="InterPro" id="IPR015637">
    <property type="entry name" value="MUG/TDG"/>
</dbReference>
<gene>
    <name evidence="6" type="ORF">EYC84_004603</name>
</gene>
<dbReference type="CDD" id="cd10028">
    <property type="entry name" value="UDG-F2_TDG_MUG"/>
    <property type="match status" value="1"/>
</dbReference>
<reference evidence="6 7" key="1">
    <citation type="submission" date="2019-06" db="EMBL/GenBank/DDBJ databases">
        <title>Genome Sequence of the Brown Rot Fungal Pathogen Monilinia fructicola.</title>
        <authorList>
            <person name="De Miccolis Angelini R.M."/>
            <person name="Landi L."/>
            <person name="Abate D."/>
            <person name="Pollastro S."/>
            <person name="Romanazzi G."/>
            <person name="Faretra F."/>
        </authorList>
    </citation>
    <scope>NUCLEOTIDE SEQUENCE [LARGE SCALE GENOMIC DNA]</scope>
    <source>
        <strain evidence="6 7">Mfrc123</strain>
    </source>
</reference>
<dbReference type="InterPro" id="IPR036895">
    <property type="entry name" value="Uracil-DNA_glycosylase-like_sf"/>
</dbReference>
<dbReference type="Proteomes" id="UP000322873">
    <property type="component" value="Unassembled WGS sequence"/>
</dbReference>
<name>A0A5M9K0Y3_MONFR</name>
<dbReference type="PANTHER" id="PTHR12159">
    <property type="entry name" value="G/T AND G/U MISMATCH-SPECIFIC DNA GLYCOSYLASE"/>
    <property type="match status" value="1"/>
</dbReference>
<evidence type="ECO:0000313" key="6">
    <source>
        <dbReference type="EMBL" id="KAA8575444.1"/>
    </source>
</evidence>
<dbReference type="VEuPathDB" id="FungiDB:MFRU_002g00830"/>
<organism evidence="6 7">
    <name type="scientific">Monilinia fructicola</name>
    <name type="common">Brown rot fungus</name>
    <name type="synonym">Ciboria fructicola</name>
    <dbReference type="NCBI Taxonomy" id="38448"/>
    <lineage>
        <taxon>Eukaryota</taxon>
        <taxon>Fungi</taxon>
        <taxon>Dikarya</taxon>
        <taxon>Ascomycota</taxon>
        <taxon>Pezizomycotina</taxon>
        <taxon>Leotiomycetes</taxon>
        <taxon>Helotiales</taxon>
        <taxon>Sclerotiniaceae</taxon>
        <taxon>Monilinia</taxon>
    </lineage>
</organism>
<dbReference type="SUPFAM" id="SSF52141">
    <property type="entry name" value="Uracil-DNA glycosylase-like"/>
    <property type="match status" value="1"/>
</dbReference>
<sequence length="320" mass="35804">MAIMVLDNLYYVSHSNNMNRQQDSKYFKKEEVEIDASTSLSVPSFADKLNISSFAYSPDPTSLRSQSPRKRSSTSSSPQPPASPVKRKLHQVPPSSADFSNFPAKKRRSRAPTGYAPPSLYAHLPSLPDVIAPNLLCLFVGLNPGLQTARDGHAYAHPSNLFWKLLHSSGCTTRLLKAEDDVRLPELYALGNTNIVERPTRNGSELSKKEMDDGVSILEDKIRMYKPETVALVGKGIWESVWRVRKGRGITKDQFRYGWQSEEENLGILKGEASWTGARVFVASSTSGLAASLSPVEKEKIWRELGSWIEQRRKERDNIP</sequence>
<evidence type="ECO:0000256" key="2">
    <source>
        <dbReference type="ARBA" id="ARBA00022801"/>
    </source>
</evidence>